<dbReference type="EMBL" id="GBXM01048154">
    <property type="protein sequence ID" value="JAH60423.1"/>
    <property type="molecule type" value="Transcribed_RNA"/>
</dbReference>
<dbReference type="AlphaFoldDB" id="A0A0E9U628"/>
<accession>A0A0E9U628</accession>
<organism evidence="1">
    <name type="scientific">Anguilla anguilla</name>
    <name type="common">European freshwater eel</name>
    <name type="synonym">Muraena anguilla</name>
    <dbReference type="NCBI Taxonomy" id="7936"/>
    <lineage>
        <taxon>Eukaryota</taxon>
        <taxon>Metazoa</taxon>
        <taxon>Chordata</taxon>
        <taxon>Craniata</taxon>
        <taxon>Vertebrata</taxon>
        <taxon>Euteleostomi</taxon>
        <taxon>Actinopterygii</taxon>
        <taxon>Neopterygii</taxon>
        <taxon>Teleostei</taxon>
        <taxon>Anguilliformes</taxon>
        <taxon>Anguillidae</taxon>
        <taxon>Anguilla</taxon>
    </lineage>
</organism>
<evidence type="ECO:0000313" key="1">
    <source>
        <dbReference type="EMBL" id="JAH60423.1"/>
    </source>
</evidence>
<protein>
    <submittedName>
        <fullName evidence="1">Uncharacterized protein</fullName>
    </submittedName>
</protein>
<proteinExistence type="predicted"/>
<sequence length="38" mass="4594">MQQREFKQHWLPVEYRIQFKTVLLTYNALNGFSSGLSY</sequence>
<reference evidence="1" key="1">
    <citation type="submission" date="2014-11" db="EMBL/GenBank/DDBJ databases">
        <authorList>
            <person name="Amaro Gonzalez C."/>
        </authorList>
    </citation>
    <scope>NUCLEOTIDE SEQUENCE</scope>
</reference>
<reference evidence="1" key="2">
    <citation type="journal article" date="2015" name="Fish Shellfish Immunol.">
        <title>Early steps in the European eel (Anguilla anguilla)-Vibrio vulnificus interaction in the gills: Role of the RtxA13 toxin.</title>
        <authorList>
            <person name="Callol A."/>
            <person name="Pajuelo D."/>
            <person name="Ebbesson L."/>
            <person name="Teles M."/>
            <person name="MacKenzie S."/>
            <person name="Amaro C."/>
        </authorList>
    </citation>
    <scope>NUCLEOTIDE SEQUENCE</scope>
</reference>
<name>A0A0E9U628_ANGAN</name>